<sequence>MTHLIIYAHPNPESFNQAVLQKVVEASAGHDVIIRDLNGENFPPVLRWQECINTFNKEYAKDVQVEQKFWQEADLITFVYPLWWMGFPAILKGYLDRVLTHGFAYQTGKETIGLLKGKKIQQFVTMGNTNEKYEQKGFLQSLDHTLGNGLFNFCGIENVQMHFLGGTGMPTIDYQAVLENIKHITEANLKS</sequence>
<dbReference type="InterPro" id="IPR003680">
    <property type="entry name" value="Flavodoxin_fold"/>
</dbReference>
<dbReference type="InterPro" id="IPR029039">
    <property type="entry name" value="Flavoprotein-like_sf"/>
</dbReference>
<gene>
    <name evidence="4" type="ORF">DPV98_05205</name>
</gene>
<evidence type="ECO:0000256" key="1">
    <source>
        <dbReference type="ARBA" id="ARBA00006252"/>
    </source>
</evidence>
<dbReference type="Gene3D" id="3.40.50.360">
    <property type="match status" value="1"/>
</dbReference>
<keyword evidence="2" id="KW-0560">Oxidoreductase</keyword>
<dbReference type="GO" id="GO:0005829">
    <property type="term" value="C:cytosol"/>
    <property type="evidence" value="ECO:0007669"/>
    <property type="project" value="TreeGrafter"/>
</dbReference>
<name>A0A369ZI84_HAEPH</name>
<protein>
    <submittedName>
        <fullName evidence="4">Flavodoxin family protein</fullName>
    </submittedName>
</protein>
<evidence type="ECO:0000313" key="4">
    <source>
        <dbReference type="EMBL" id="RDF04771.1"/>
    </source>
</evidence>
<dbReference type="SUPFAM" id="SSF52218">
    <property type="entry name" value="Flavoproteins"/>
    <property type="match status" value="1"/>
</dbReference>
<dbReference type="PANTHER" id="PTHR10204:SF34">
    <property type="entry name" value="NAD(P)H DEHYDROGENASE [QUINONE] 1 ISOFORM 1"/>
    <property type="match status" value="1"/>
</dbReference>
<comment type="caution">
    <text evidence="4">The sequence shown here is derived from an EMBL/GenBank/DDBJ whole genome shotgun (WGS) entry which is preliminary data.</text>
</comment>
<dbReference type="InterPro" id="IPR051545">
    <property type="entry name" value="NAD(P)H_dehydrogenase_qn"/>
</dbReference>
<reference evidence="4 5" key="1">
    <citation type="submission" date="2018-05" db="EMBL/GenBank/DDBJ databases">
        <title>Draft Genome Sequences for a Diverse set of 7 Haemophilus Species.</title>
        <authorList>
            <person name="Nichols M."/>
            <person name="Topaz N."/>
            <person name="Wang X."/>
            <person name="Wang X."/>
            <person name="Boxrud D."/>
        </authorList>
    </citation>
    <scope>NUCLEOTIDE SEQUENCE [LARGE SCALE GENOMIC DNA]</scope>
    <source>
        <strain evidence="4 5">C2010039593</strain>
    </source>
</reference>
<dbReference type="RefSeq" id="WP_111312923.1">
    <property type="nucleotide sequence ID" value="NZ_CAUPAH010000011.1"/>
</dbReference>
<evidence type="ECO:0000256" key="2">
    <source>
        <dbReference type="ARBA" id="ARBA00023002"/>
    </source>
</evidence>
<dbReference type="AlphaFoldDB" id="A0A369ZI84"/>
<dbReference type="EMBL" id="QEQD01000004">
    <property type="protein sequence ID" value="RDF04771.1"/>
    <property type="molecule type" value="Genomic_DNA"/>
</dbReference>
<evidence type="ECO:0000313" key="5">
    <source>
        <dbReference type="Proteomes" id="UP000253999"/>
    </source>
</evidence>
<comment type="similarity">
    <text evidence="1">Belongs to the NAD(P)H dehydrogenase (quinone) family.</text>
</comment>
<accession>A0A369ZI84</accession>
<feature type="domain" description="Flavodoxin-like fold" evidence="3">
    <location>
        <begin position="1"/>
        <end position="178"/>
    </location>
</feature>
<dbReference type="STRING" id="735.B0185_09470"/>
<dbReference type="PANTHER" id="PTHR10204">
    <property type="entry name" value="NAD P H OXIDOREDUCTASE-RELATED"/>
    <property type="match status" value="1"/>
</dbReference>
<evidence type="ECO:0000259" key="3">
    <source>
        <dbReference type="Pfam" id="PF02525"/>
    </source>
</evidence>
<dbReference type="Proteomes" id="UP000253999">
    <property type="component" value="Unassembled WGS sequence"/>
</dbReference>
<dbReference type="GO" id="GO:0003955">
    <property type="term" value="F:NAD(P)H dehydrogenase (quinone) activity"/>
    <property type="evidence" value="ECO:0007669"/>
    <property type="project" value="TreeGrafter"/>
</dbReference>
<organism evidence="4 5">
    <name type="scientific">Haemophilus parahaemolyticus</name>
    <dbReference type="NCBI Taxonomy" id="735"/>
    <lineage>
        <taxon>Bacteria</taxon>
        <taxon>Pseudomonadati</taxon>
        <taxon>Pseudomonadota</taxon>
        <taxon>Gammaproteobacteria</taxon>
        <taxon>Pasteurellales</taxon>
        <taxon>Pasteurellaceae</taxon>
        <taxon>Haemophilus</taxon>
    </lineage>
</organism>
<proteinExistence type="inferred from homology"/>
<dbReference type="Pfam" id="PF02525">
    <property type="entry name" value="Flavodoxin_2"/>
    <property type="match status" value="1"/>
</dbReference>